<dbReference type="SUPFAM" id="SSF160631">
    <property type="entry name" value="SMI1/KNR4-like"/>
    <property type="match status" value="1"/>
</dbReference>
<reference evidence="2 3" key="1">
    <citation type="journal article" date="2016" name="Mol. Biol. Evol.">
        <title>Comparative Genomics of Early-Diverging Mushroom-Forming Fungi Provides Insights into the Origins of Lignocellulose Decay Capabilities.</title>
        <authorList>
            <person name="Nagy L.G."/>
            <person name="Riley R."/>
            <person name="Tritt A."/>
            <person name="Adam C."/>
            <person name="Daum C."/>
            <person name="Floudas D."/>
            <person name="Sun H."/>
            <person name="Yadav J.S."/>
            <person name="Pangilinan J."/>
            <person name="Larsson K.H."/>
            <person name="Matsuura K."/>
            <person name="Barry K."/>
            <person name="Labutti K."/>
            <person name="Kuo R."/>
            <person name="Ohm R.A."/>
            <person name="Bhattacharya S.S."/>
            <person name="Shirouzu T."/>
            <person name="Yoshinaga Y."/>
            <person name="Martin F.M."/>
            <person name="Grigoriev I.V."/>
            <person name="Hibbett D.S."/>
        </authorList>
    </citation>
    <scope>NUCLEOTIDE SEQUENCE [LARGE SCALE GENOMIC DNA]</scope>
    <source>
        <strain evidence="2 3">L-15889</strain>
    </source>
</reference>
<evidence type="ECO:0000259" key="1">
    <source>
        <dbReference type="SMART" id="SM00860"/>
    </source>
</evidence>
<evidence type="ECO:0000313" key="3">
    <source>
        <dbReference type="Proteomes" id="UP000076727"/>
    </source>
</evidence>
<name>A0A165PTL3_9APHY</name>
<dbReference type="EMBL" id="KV429065">
    <property type="protein sequence ID" value="KZT68606.1"/>
    <property type="molecule type" value="Genomic_DNA"/>
</dbReference>
<organism evidence="2 3">
    <name type="scientific">Daedalea quercina L-15889</name>
    <dbReference type="NCBI Taxonomy" id="1314783"/>
    <lineage>
        <taxon>Eukaryota</taxon>
        <taxon>Fungi</taxon>
        <taxon>Dikarya</taxon>
        <taxon>Basidiomycota</taxon>
        <taxon>Agaricomycotina</taxon>
        <taxon>Agaricomycetes</taxon>
        <taxon>Polyporales</taxon>
        <taxon>Fomitopsis</taxon>
    </lineage>
</organism>
<accession>A0A165PTL3</accession>
<gene>
    <name evidence="2" type="ORF">DAEQUDRAFT_727729</name>
</gene>
<dbReference type="SMART" id="SM00860">
    <property type="entry name" value="SMI1_KNR4"/>
    <property type="match status" value="1"/>
</dbReference>
<keyword evidence="3" id="KW-1185">Reference proteome</keyword>
<dbReference type="OrthoDB" id="2788868at2759"/>
<dbReference type="Gene3D" id="3.40.1580.10">
    <property type="entry name" value="SMI1/KNR4-like"/>
    <property type="match status" value="1"/>
</dbReference>
<dbReference type="InterPro" id="IPR018958">
    <property type="entry name" value="Knr4/Smi1-like_dom"/>
</dbReference>
<protein>
    <recommendedName>
        <fullName evidence="1">Knr4/Smi1-like domain-containing protein</fullName>
    </recommendedName>
</protein>
<dbReference type="Proteomes" id="UP000076727">
    <property type="component" value="Unassembled WGS sequence"/>
</dbReference>
<dbReference type="AlphaFoldDB" id="A0A165PTL3"/>
<dbReference type="Pfam" id="PF09346">
    <property type="entry name" value="SMI1_KNR4"/>
    <property type="match status" value="1"/>
</dbReference>
<sequence length="265" mass="29534">MKTLVREILGSEQPTLWRQLACWRNVAELAVAGSIVSEITGRTSELAEQDAELVNQVLLSFSATSATVQSRRRGAEEKIVDAPMSTLVPMLDVLKWGSHDTILRPPASSAAIQEAEKRLGIELPEDYKQFLLISNGIEFMPSINAPGFKPVEELKWQDAEELGLDGFHVDLGCKTDPAEYERLPKMGRVLVISDDSEEQLWYVELDTVVEAIRVLKTEGRSDDVVGEPGLRVVFWANYLPDLEWLKSFRGYMEGLARKAGEVSAT</sequence>
<feature type="domain" description="Knr4/Smi1-like" evidence="1">
    <location>
        <begin position="106"/>
        <end position="254"/>
    </location>
</feature>
<proteinExistence type="predicted"/>
<dbReference type="InterPro" id="IPR037883">
    <property type="entry name" value="Knr4/Smi1-like_sf"/>
</dbReference>
<evidence type="ECO:0000313" key="2">
    <source>
        <dbReference type="EMBL" id="KZT68606.1"/>
    </source>
</evidence>